<evidence type="ECO:0000313" key="1">
    <source>
        <dbReference type="EMBL" id="KAJ9124854.1"/>
    </source>
</evidence>
<reference evidence="1" key="1">
    <citation type="submission" date="2023-04" db="EMBL/GenBank/DDBJ databases">
        <title>Draft Genome sequencing of Naganishia species isolated from polar environments using Oxford Nanopore Technology.</title>
        <authorList>
            <person name="Leo P."/>
            <person name="Venkateswaran K."/>
        </authorList>
    </citation>
    <scope>NUCLEOTIDE SEQUENCE</scope>
    <source>
        <strain evidence="1">DBVPG 5303</strain>
    </source>
</reference>
<organism evidence="1 2">
    <name type="scientific">Naganishia onofrii</name>
    <dbReference type="NCBI Taxonomy" id="1851511"/>
    <lineage>
        <taxon>Eukaryota</taxon>
        <taxon>Fungi</taxon>
        <taxon>Dikarya</taxon>
        <taxon>Basidiomycota</taxon>
        <taxon>Agaricomycotina</taxon>
        <taxon>Tremellomycetes</taxon>
        <taxon>Filobasidiales</taxon>
        <taxon>Filobasidiaceae</taxon>
        <taxon>Naganishia</taxon>
    </lineage>
</organism>
<name>A0ACC2XLE9_9TREE</name>
<proteinExistence type="predicted"/>
<dbReference type="EMBL" id="JASBWV010000008">
    <property type="protein sequence ID" value="KAJ9124854.1"/>
    <property type="molecule type" value="Genomic_DNA"/>
</dbReference>
<gene>
    <name evidence="1" type="ORF">QFC24_002783</name>
</gene>
<protein>
    <submittedName>
        <fullName evidence="1">Uncharacterized protein</fullName>
    </submittedName>
</protein>
<sequence length="977" mass="107526">MSEGPDRNQNPSDRDSHPTHADRPSHSTVRLSRIRYLTEELGRRHQQQRPEPPASSTASNNRISREWILSYDAGSQNVLPPIEDLMSGEEPSRSTGYRRPDESSLRGNRDILISAILPPLPDNSDEAMDIEMNNQRMDETNDDSGSSRRRGVDTTRPFAVRHLESLLGDGGGSDDADFEFARARFPSQLRQSATAISENPRTDAGNERDVNPSERRWLDMLYMRMPPASSTLSPHLQALISRRAADGERLDAPGRDALWNLMLEEDGSDEGEDDESEWERTSSPAEISHRSAARNAAELLSELTATAGGASLTPARTQPLPSLVPSRPATNAHLRGTHAPHVIGSSNRMTSHTRTTGREQESAGRGESRFPLEDSASGASLRRRKSMKRRRIESGMDISYPYPIMTSANSEPIPNSSLPEYMQMTNTPILAIPTTFNPLDKCARLTISPSTSSDIVYGPLVTVKFVGTGARGDADAAAVRTDHPIPPTCGIYYYEASIVSKGKDGYISIGLSNRFTNLSRLVGWEPGSYAWHMDDGFVFEGRGEGTSKGWPTSTTGDVIGCGVDFTAGKAFFTKNGQMIGHAFKNIAPADKLYPSIGLRTPGETVQCNFTGPFKYDIVTHVRQVKRDLLNTILKKDSVNIKADVSTSEDVKLEPTPTPIAASAKSSIKNATKKATTSAAPPQQVIRNIDGALAPAVLSYLQHSGYFGSAAAMRKDMSSRKRLLDTGVEDANSARQQKIAKTEKWHETQEDSWRQLQNVKRDYSENRLSDVWDTLRDDVKPSIAYPHFLDSYDGLWACRIRTRYFYKIVCGSLDRASHHSRETADQTTAKLPELNEDPEFKTFVLGDVDLGTLLEFGTVDEFDASSLLLALGHHMRNIHGDSSNASVKQAVDEALSYMPYISASDLPAGMHDRISRTALAEEAEELVGAIREHQGKPVKSALEEAFTSEDQTLKNLGNTHHFAPATFVGVEDIVRGVE</sequence>
<comment type="caution">
    <text evidence="1">The sequence shown here is derived from an EMBL/GenBank/DDBJ whole genome shotgun (WGS) entry which is preliminary data.</text>
</comment>
<keyword evidence="2" id="KW-1185">Reference proteome</keyword>
<dbReference type="Proteomes" id="UP001234202">
    <property type="component" value="Unassembled WGS sequence"/>
</dbReference>
<evidence type="ECO:0000313" key="2">
    <source>
        <dbReference type="Proteomes" id="UP001234202"/>
    </source>
</evidence>
<accession>A0ACC2XLE9</accession>